<dbReference type="EMBL" id="JANIBC010000006">
    <property type="protein sequence ID" value="MCQ8185609.1"/>
    <property type="molecule type" value="Genomic_DNA"/>
</dbReference>
<dbReference type="InterPro" id="IPR009075">
    <property type="entry name" value="AcylCo_DH/oxidase_C"/>
</dbReference>
<dbReference type="FunFam" id="2.40.110.10:FF:000031">
    <property type="entry name" value="Acyl-CoA dehydrogenase, putative"/>
    <property type="match status" value="1"/>
</dbReference>
<feature type="domain" description="Acyl-CoA dehydrogenase/oxidase N-terminal" evidence="13">
    <location>
        <begin position="38"/>
        <end position="156"/>
    </location>
</feature>
<dbReference type="Pfam" id="PF12806">
    <property type="entry name" value="Acyl-CoA_dh_C"/>
    <property type="match status" value="1"/>
</dbReference>
<comment type="similarity">
    <text evidence="2 10">Belongs to the acyl-CoA dehydrogenase family.</text>
</comment>
<name>A0A9X2RI57_9PROT</name>
<dbReference type="RefSeq" id="WP_256619499.1">
    <property type="nucleotide sequence ID" value="NZ_JANIBC010000006.1"/>
</dbReference>
<dbReference type="Gene3D" id="1.10.540.10">
    <property type="entry name" value="Acyl-CoA dehydrogenase/oxidase, N-terminal domain"/>
    <property type="match status" value="1"/>
</dbReference>
<dbReference type="Proteomes" id="UP001142610">
    <property type="component" value="Unassembled WGS sequence"/>
</dbReference>
<evidence type="ECO:0000259" key="11">
    <source>
        <dbReference type="Pfam" id="PF00441"/>
    </source>
</evidence>
<evidence type="ECO:0000256" key="7">
    <source>
        <dbReference type="ARBA" id="ARBA00058683"/>
    </source>
</evidence>
<evidence type="ECO:0000256" key="5">
    <source>
        <dbReference type="ARBA" id="ARBA00023002"/>
    </source>
</evidence>
<sequence>MAYNFPVRDVQYLLNHAAGLDRLRDTGVWEDLSDEFLEAVLGEAGKFADNVLAPLNWESDQNGARLENGKVFTTPGFKEAYSQYVEAGWNSVAFPEEYGGQGLPNTVALAVVDAMQGACISFAMGTMLTTAAVKALLAFGSEEQKRLYLEKLVSAEWSGTMNLSEPQAGSDLANIKTKATPNGDGTYNIKGQKIWISYGDHDMAPNIAHLVLARLPDAPEGTRGISMFLVPKFRVGEDGSIGQANDVKIVSIEEKLGQHGSPTCVMAYGDNDECLGTLVGKENEGLRNMFVMMNAARIDVGMQAASVGEAAFQKALEYANDRPQGRKFGVKSGPAVNIFEHPDVRRNLYTMKALTDASKAICFANMVAYDLARNAPDPEVAAAAKEREELLTPLSKAFSSDRALETTNIGIQIHGGMGFVEETGAAQFFRDVRICTIYEGTNGIQGIDLAGRKLGMGKGKLAYDFIEEALANAEAAIASGDDDLKTAGGHLKREAERLKETTAYMVSAMSTNHEAGLAGATPYLDQFGYVAGGHYLLKGALAAGSEDKYLGGRKHIATFYCENLLPRAGGFAPAVMAGEDSVEELDVELLSA</sequence>
<evidence type="ECO:0000256" key="9">
    <source>
        <dbReference type="ARBA" id="ARBA00069043"/>
    </source>
</evidence>
<evidence type="ECO:0000256" key="3">
    <source>
        <dbReference type="ARBA" id="ARBA00022630"/>
    </source>
</evidence>
<feature type="domain" description="Acyl-CoA oxidase/dehydrogenase middle" evidence="12">
    <location>
        <begin position="161"/>
        <end position="266"/>
    </location>
</feature>
<dbReference type="InterPro" id="IPR037069">
    <property type="entry name" value="AcylCoA_DH/ox_N_sf"/>
</dbReference>
<feature type="domain" description="Acetyl-CoA dehydrogenase-like C-terminal" evidence="14">
    <location>
        <begin position="474"/>
        <end position="586"/>
    </location>
</feature>
<keyword evidence="5 10" id="KW-0560">Oxidoreductase</keyword>
<dbReference type="GO" id="GO:0050660">
    <property type="term" value="F:flavin adenine dinucleotide binding"/>
    <property type="evidence" value="ECO:0007669"/>
    <property type="project" value="InterPro"/>
</dbReference>
<dbReference type="SUPFAM" id="SSF56645">
    <property type="entry name" value="Acyl-CoA dehydrogenase NM domain-like"/>
    <property type="match status" value="1"/>
</dbReference>
<keyword evidence="4 10" id="KW-0274">FAD</keyword>
<gene>
    <name evidence="15" type="ORF">NOG11_09385</name>
</gene>
<evidence type="ECO:0000313" key="15">
    <source>
        <dbReference type="EMBL" id="MCQ8185609.1"/>
    </source>
</evidence>
<dbReference type="PANTHER" id="PTHR42803">
    <property type="entry name" value="ACYL-COA DEHYDROGENASE"/>
    <property type="match status" value="1"/>
</dbReference>
<dbReference type="Pfam" id="PF02770">
    <property type="entry name" value="Acyl-CoA_dh_M"/>
    <property type="match status" value="1"/>
</dbReference>
<organism evidence="15 16">
    <name type="scientific">Parvularcula maris</name>
    <dbReference type="NCBI Taxonomy" id="2965077"/>
    <lineage>
        <taxon>Bacteria</taxon>
        <taxon>Pseudomonadati</taxon>
        <taxon>Pseudomonadota</taxon>
        <taxon>Alphaproteobacteria</taxon>
        <taxon>Parvularculales</taxon>
        <taxon>Parvularculaceae</taxon>
        <taxon>Parvularcula</taxon>
    </lineage>
</organism>
<dbReference type="EC" id="1.3.99.41" evidence="8"/>
<dbReference type="AlphaFoldDB" id="A0A9X2RI57"/>
<evidence type="ECO:0000256" key="2">
    <source>
        <dbReference type="ARBA" id="ARBA00009347"/>
    </source>
</evidence>
<evidence type="ECO:0000256" key="6">
    <source>
        <dbReference type="ARBA" id="ARBA00051388"/>
    </source>
</evidence>
<evidence type="ECO:0000256" key="4">
    <source>
        <dbReference type="ARBA" id="ARBA00022827"/>
    </source>
</evidence>
<comment type="caution">
    <text evidence="15">The sequence shown here is derived from an EMBL/GenBank/DDBJ whole genome shotgun (WGS) entry which is preliminary data.</text>
</comment>
<proteinExistence type="inferred from homology"/>
<dbReference type="InterPro" id="IPR006091">
    <property type="entry name" value="Acyl-CoA_Oxase/DH_mid-dom"/>
</dbReference>
<dbReference type="PANTHER" id="PTHR42803:SF1">
    <property type="entry name" value="BROAD-SPECIFICITY LINEAR ACYL-COA DEHYDROGENASE FADE5"/>
    <property type="match status" value="1"/>
</dbReference>
<dbReference type="GO" id="GO:0016627">
    <property type="term" value="F:oxidoreductase activity, acting on the CH-CH group of donors"/>
    <property type="evidence" value="ECO:0007669"/>
    <property type="project" value="InterPro"/>
</dbReference>
<evidence type="ECO:0000259" key="14">
    <source>
        <dbReference type="Pfam" id="PF12806"/>
    </source>
</evidence>
<feature type="domain" description="Acyl-CoA dehydrogenase/oxidase C-terminal" evidence="11">
    <location>
        <begin position="283"/>
        <end position="450"/>
    </location>
</feature>
<dbReference type="Gene3D" id="1.20.140.10">
    <property type="entry name" value="Butyryl-CoA Dehydrogenase, subunit A, domain 3"/>
    <property type="match status" value="1"/>
</dbReference>
<comment type="function">
    <text evidence="7">Involved in the assimilation of dimethylsulphoniopropionate (DMSP), an important compound in the fixation of carbon in marine phytoplankton, by mediating the conversion of 3-(methylthio)propanoyl-CoA (MMPA-CoA) to 3-(methylthio)acryloyl-CoA (MTA-CoA).</text>
</comment>
<keyword evidence="16" id="KW-1185">Reference proteome</keyword>
<evidence type="ECO:0000256" key="8">
    <source>
        <dbReference type="ARBA" id="ARBA00066694"/>
    </source>
</evidence>
<evidence type="ECO:0000259" key="12">
    <source>
        <dbReference type="Pfam" id="PF02770"/>
    </source>
</evidence>
<dbReference type="InterPro" id="IPR009100">
    <property type="entry name" value="AcylCoA_DH/oxidase_NM_dom_sf"/>
</dbReference>
<comment type="catalytic activity">
    <reaction evidence="6">
        <text>3-(methylsulfanyl)propanoyl-CoA + oxidized [electron-transfer flavoprotein] + H(+) = 3-(methylsulfanyl)acryloyl-CoA + reduced [electron-transfer flavoprotein]</text>
        <dbReference type="Rhea" id="RHEA:52612"/>
        <dbReference type="Rhea" id="RHEA-COMP:10685"/>
        <dbReference type="Rhea" id="RHEA-COMP:10686"/>
        <dbReference type="ChEBI" id="CHEBI:15378"/>
        <dbReference type="ChEBI" id="CHEBI:57692"/>
        <dbReference type="ChEBI" id="CHEBI:58307"/>
        <dbReference type="ChEBI" id="CHEBI:82815"/>
        <dbReference type="ChEBI" id="CHEBI:84994"/>
        <dbReference type="EC" id="1.3.99.41"/>
    </reaction>
    <physiologicalReaction direction="left-to-right" evidence="6">
        <dbReference type="Rhea" id="RHEA:52613"/>
    </physiologicalReaction>
</comment>
<dbReference type="InterPro" id="IPR046373">
    <property type="entry name" value="Acyl-CoA_Oxase/DH_mid-dom_sf"/>
</dbReference>
<protein>
    <recommendedName>
        <fullName evidence="9">3-methylmercaptopropionyl-CoA dehydrogenase</fullName>
        <ecNumber evidence="8">1.3.99.41</ecNumber>
    </recommendedName>
</protein>
<dbReference type="InterPro" id="IPR025878">
    <property type="entry name" value="Acyl-CoA_dh-like_C_dom"/>
</dbReference>
<keyword evidence="3 10" id="KW-0285">Flavoprotein</keyword>
<dbReference type="InterPro" id="IPR052166">
    <property type="entry name" value="Diverse_Acyl-CoA_DH"/>
</dbReference>
<dbReference type="InterPro" id="IPR036250">
    <property type="entry name" value="AcylCo_DH-like_C"/>
</dbReference>
<dbReference type="InterPro" id="IPR013786">
    <property type="entry name" value="AcylCoA_DH/ox_N"/>
</dbReference>
<dbReference type="Pfam" id="PF00441">
    <property type="entry name" value="Acyl-CoA_dh_1"/>
    <property type="match status" value="1"/>
</dbReference>
<dbReference type="Gene3D" id="2.40.110.10">
    <property type="entry name" value="Butyryl-CoA Dehydrogenase, subunit A, domain 2"/>
    <property type="match status" value="1"/>
</dbReference>
<dbReference type="SUPFAM" id="SSF47203">
    <property type="entry name" value="Acyl-CoA dehydrogenase C-terminal domain-like"/>
    <property type="match status" value="1"/>
</dbReference>
<evidence type="ECO:0000256" key="1">
    <source>
        <dbReference type="ARBA" id="ARBA00001974"/>
    </source>
</evidence>
<comment type="cofactor">
    <cofactor evidence="1 10">
        <name>FAD</name>
        <dbReference type="ChEBI" id="CHEBI:57692"/>
    </cofactor>
</comment>
<evidence type="ECO:0000313" key="16">
    <source>
        <dbReference type="Proteomes" id="UP001142610"/>
    </source>
</evidence>
<evidence type="ECO:0000259" key="13">
    <source>
        <dbReference type="Pfam" id="PF02771"/>
    </source>
</evidence>
<evidence type="ECO:0000256" key="10">
    <source>
        <dbReference type="RuleBase" id="RU362125"/>
    </source>
</evidence>
<reference evidence="15" key="1">
    <citation type="submission" date="2022-07" db="EMBL/GenBank/DDBJ databases">
        <title>Parvularcula maris sp. nov., an algicidal bacterium isolated from seawater.</title>
        <authorList>
            <person name="Li F."/>
        </authorList>
    </citation>
    <scope>NUCLEOTIDE SEQUENCE</scope>
    <source>
        <strain evidence="15">BGMRC 0090</strain>
    </source>
</reference>
<dbReference type="Pfam" id="PF02771">
    <property type="entry name" value="Acyl-CoA_dh_N"/>
    <property type="match status" value="1"/>
</dbReference>
<accession>A0A9X2RI57</accession>